<keyword evidence="2" id="KW-1185">Reference proteome</keyword>
<dbReference type="Proteomes" id="UP001056708">
    <property type="component" value="Chromosome"/>
</dbReference>
<dbReference type="EMBL" id="CP098611">
    <property type="protein sequence ID" value="USR92928.1"/>
    <property type="molecule type" value="Genomic_DNA"/>
</dbReference>
<gene>
    <name evidence="1" type="ORF">NEA10_09510</name>
</gene>
<reference evidence="1" key="1">
    <citation type="submission" date="2022-06" db="EMBL/GenBank/DDBJ databases">
        <title>Genome sequence of Phormidium yuhuli AB48 isolated from an industrial photobioreactor environment.</title>
        <authorList>
            <person name="Qiu Y."/>
            <person name="Noonan A.J.C."/>
            <person name="Dofher K."/>
            <person name="Koch M."/>
            <person name="Kieft B."/>
            <person name="Lin X."/>
            <person name="Ziels R.M."/>
            <person name="Hallam S.J."/>
        </authorList>
    </citation>
    <scope>NUCLEOTIDE SEQUENCE</scope>
    <source>
        <strain evidence="1">AB48</strain>
    </source>
</reference>
<evidence type="ECO:0000313" key="1">
    <source>
        <dbReference type="EMBL" id="USR92928.1"/>
    </source>
</evidence>
<protein>
    <submittedName>
        <fullName evidence="1">Uncharacterized protein</fullName>
    </submittedName>
</protein>
<evidence type="ECO:0000313" key="2">
    <source>
        <dbReference type="Proteomes" id="UP001056708"/>
    </source>
</evidence>
<sequence length="124" mass="13428">MLITFVLMGSLSLTSVPDLAGVGEAFSQRVGEGVGESCRRVAIATDQTLHLYPRPVMAGVRGSAEEDRIVAVFSDEQIQLLQPNVPGVDGDEDLWHEIIDSIGNRGYIPAFNPRTGQSTLRFCP</sequence>
<name>A0ABY5AXY0_9CYAN</name>
<organism evidence="1 2">
    <name type="scientific">Phormidium yuhuli AB48</name>
    <dbReference type="NCBI Taxonomy" id="2940671"/>
    <lineage>
        <taxon>Bacteria</taxon>
        <taxon>Bacillati</taxon>
        <taxon>Cyanobacteriota</taxon>
        <taxon>Cyanophyceae</taxon>
        <taxon>Oscillatoriophycideae</taxon>
        <taxon>Oscillatoriales</taxon>
        <taxon>Oscillatoriaceae</taxon>
        <taxon>Phormidium</taxon>
        <taxon>Phormidium yuhuli</taxon>
    </lineage>
</organism>
<proteinExistence type="predicted"/>
<dbReference type="RefSeq" id="WP_252665103.1">
    <property type="nucleotide sequence ID" value="NZ_CP098611.1"/>
</dbReference>
<accession>A0ABY5AXY0</accession>